<dbReference type="SUPFAM" id="SSF110997">
    <property type="entry name" value="Sporulation related repeat"/>
    <property type="match status" value="1"/>
</dbReference>
<dbReference type="PROSITE" id="PS51724">
    <property type="entry name" value="SPOR"/>
    <property type="match status" value="1"/>
</dbReference>
<comment type="caution">
    <text evidence="4">The sequence shown here is derived from an EMBL/GenBank/DDBJ whole genome shotgun (WGS) entry which is preliminary data.</text>
</comment>
<dbReference type="AlphaFoldDB" id="A0A366G4B0"/>
<protein>
    <submittedName>
        <fullName evidence="4">Sporulation related protein</fullName>
    </submittedName>
</protein>
<dbReference type="InterPro" id="IPR007730">
    <property type="entry name" value="SPOR-like_dom"/>
</dbReference>
<feature type="compositionally biased region" description="Low complexity" evidence="1">
    <location>
        <begin position="154"/>
        <end position="168"/>
    </location>
</feature>
<evidence type="ECO:0000313" key="4">
    <source>
        <dbReference type="EMBL" id="RBP21738.1"/>
    </source>
</evidence>
<evidence type="ECO:0000313" key="5">
    <source>
        <dbReference type="Proteomes" id="UP000252995"/>
    </source>
</evidence>
<feature type="region of interest" description="Disordered" evidence="1">
    <location>
        <begin position="151"/>
        <end position="181"/>
    </location>
</feature>
<accession>A0A366G4B0</accession>
<dbReference type="PROSITE" id="PS51257">
    <property type="entry name" value="PROKAR_LIPOPROTEIN"/>
    <property type="match status" value="1"/>
</dbReference>
<feature type="chain" id="PRO_5016637242" evidence="2">
    <location>
        <begin position="25"/>
        <end position="279"/>
    </location>
</feature>
<keyword evidence="2" id="KW-0732">Signal</keyword>
<dbReference type="Proteomes" id="UP000252995">
    <property type="component" value="Unassembled WGS sequence"/>
</dbReference>
<proteinExistence type="predicted"/>
<feature type="domain" description="SPOR" evidence="3">
    <location>
        <begin position="196"/>
        <end position="274"/>
    </location>
</feature>
<dbReference type="GO" id="GO:0042834">
    <property type="term" value="F:peptidoglycan binding"/>
    <property type="evidence" value="ECO:0007669"/>
    <property type="project" value="InterPro"/>
</dbReference>
<evidence type="ECO:0000259" key="3">
    <source>
        <dbReference type="PROSITE" id="PS51724"/>
    </source>
</evidence>
<feature type="signal peptide" evidence="2">
    <location>
        <begin position="1"/>
        <end position="24"/>
    </location>
</feature>
<dbReference type="InterPro" id="IPR010837">
    <property type="entry name" value="Conjugal_tfr_TrbH"/>
</dbReference>
<dbReference type="Pfam" id="PF07283">
    <property type="entry name" value="TrbH"/>
    <property type="match status" value="1"/>
</dbReference>
<dbReference type="InterPro" id="IPR036680">
    <property type="entry name" value="SPOR-like_sf"/>
</dbReference>
<reference evidence="4 5" key="1">
    <citation type="submission" date="2018-06" db="EMBL/GenBank/DDBJ databases">
        <title>Freshwater and sediment microbial communities from various areas in North America, analyzing microbe dynamics in response to fracking.</title>
        <authorList>
            <person name="Lamendella R."/>
        </authorList>
    </citation>
    <scope>NUCLEOTIDE SEQUENCE [LARGE SCALE GENOMIC DNA]</scope>
    <source>
        <strain evidence="4 5">114J</strain>
    </source>
</reference>
<dbReference type="Gene3D" id="3.30.70.1070">
    <property type="entry name" value="Sporulation related repeat"/>
    <property type="match status" value="1"/>
</dbReference>
<evidence type="ECO:0000256" key="1">
    <source>
        <dbReference type="SAM" id="MobiDB-lite"/>
    </source>
</evidence>
<sequence length="279" mass="29723">MKMKTSRLALSVALASLLGGCATVGPWDSQEVAHLEADDAQMVAGDVVEVLVSEYAPGQTTFALANGKPGTFGMALESQLRKEGYAIAVGGEDQPVYAKSMAYVLDEAGHPGTYRVGVRVAPDYRLDRLYEINSAGLLVPGSGVTIRNGSGRSLAPAPLPETAPAVTAGRAAPPLPQGSAMPETAEKVSLDDYDSPDLDNAWTVQVMAGINRDDLERNQARLERRGQEAHIVTLGTRGRLQALRVGPFDSANEARPVMREMRSYRYPDAFLVEPKGGGQ</sequence>
<name>A0A366G4B0_9GAMM</name>
<dbReference type="EMBL" id="QNRO01000030">
    <property type="protein sequence ID" value="RBP21738.1"/>
    <property type="molecule type" value="Genomic_DNA"/>
</dbReference>
<evidence type="ECO:0000256" key="2">
    <source>
        <dbReference type="SAM" id="SignalP"/>
    </source>
</evidence>
<organism evidence="4 5">
    <name type="scientific">Marinobacter pelagius</name>
    <dbReference type="NCBI Taxonomy" id="379482"/>
    <lineage>
        <taxon>Bacteria</taxon>
        <taxon>Pseudomonadati</taxon>
        <taxon>Pseudomonadota</taxon>
        <taxon>Gammaproteobacteria</taxon>
        <taxon>Pseudomonadales</taxon>
        <taxon>Marinobacteraceae</taxon>
        <taxon>Marinobacter</taxon>
    </lineage>
</organism>
<dbReference type="Pfam" id="PF05036">
    <property type="entry name" value="SPOR"/>
    <property type="match status" value="1"/>
</dbReference>
<gene>
    <name evidence="4" type="ORF">DET50_13029</name>
</gene>